<comment type="similarity">
    <text evidence="2">Belongs to the AAA ATPase family. RarA/MGS1/WRNIP1 subfamily.</text>
</comment>
<dbReference type="EMBL" id="NJBO01000004">
    <property type="protein sequence ID" value="TKJ43538.1"/>
    <property type="molecule type" value="Genomic_DNA"/>
</dbReference>
<keyword evidence="5" id="KW-0547">Nucleotide-binding</keyword>
<evidence type="ECO:0000259" key="7">
    <source>
        <dbReference type="SMART" id="SM00382"/>
    </source>
</evidence>
<dbReference type="GO" id="GO:0006261">
    <property type="term" value="P:DNA-templated DNA replication"/>
    <property type="evidence" value="ECO:0007669"/>
    <property type="project" value="TreeGrafter"/>
</dbReference>
<gene>
    <name evidence="8" type="ORF">CEE36_03890</name>
</gene>
<sequence length="428" mass="48133">MRPRNLDEFAGQQHLVSKGRPLRKLIETDNIQSMIFWGPPGSGKTSLAFVIAKLVDADFIAKSAVAAGIKDVREIVQRAKLAWKAHKRKTILFLDEIHRFNKAQQDGFLPHVERGTITLIGATTENPSFEVIGPLLSRSRVFIFNPLEEEDLKKILLQAITDERGLAGMKPEASDEVLDFIIKISDGDARRALNAIEAAVQVTEPDKNGKRIITKKTIEAVLERKFLLYDKAGEEHYNLISAFIKSLRGSDADAAVYWLMRMVESGEDPLYLARRMVILAGEDIGLADPQALVVANAAKDAIHFVGYPECVFHLVEAAIYLALAPKSNATLKAIQAARKDIEETQAEPVPLHLRNAPTGLMKRLGYGKDYQYPHSFEDAVEDQTYRPPNVEGHVYYVPTDRGFEARLKERVKALRERKRAMREKRKKK</sequence>
<evidence type="ECO:0000313" key="9">
    <source>
        <dbReference type="Proteomes" id="UP000317778"/>
    </source>
</evidence>
<dbReference type="Gene3D" id="1.10.3710.10">
    <property type="entry name" value="DNA polymerase III clamp loader subunits, C-terminal domain"/>
    <property type="match status" value="1"/>
</dbReference>
<dbReference type="Gene3D" id="3.40.50.300">
    <property type="entry name" value="P-loop containing nucleotide triphosphate hydrolases"/>
    <property type="match status" value="1"/>
</dbReference>
<dbReference type="Gene3D" id="1.20.272.10">
    <property type="match status" value="1"/>
</dbReference>
<dbReference type="AlphaFoldDB" id="A0A532V8P3"/>
<dbReference type="GO" id="GO:0005524">
    <property type="term" value="F:ATP binding"/>
    <property type="evidence" value="ECO:0007669"/>
    <property type="project" value="UniProtKB-KW"/>
</dbReference>
<keyword evidence="4" id="KW-0235">DNA replication</keyword>
<dbReference type="InterPro" id="IPR032423">
    <property type="entry name" value="AAA_assoc_2"/>
</dbReference>
<dbReference type="InterPro" id="IPR003593">
    <property type="entry name" value="AAA+_ATPase"/>
</dbReference>
<evidence type="ECO:0000256" key="2">
    <source>
        <dbReference type="ARBA" id="ARBA00008959"/>
    </source>
</evidence>
<dbReference type="GO" id="GO:0008047">
    <property type="term" value="F:enzyme activator activity"/>
    <property type="evidence" value="ECO:0007669"/>
    <property type="project" value="TreeGrafter"/>
</dbReference>
<dbReference type="Proteomes" id="UP000317778">
    <property type="component" value="Unassembled WGS sequence"/>
</dbReference>
<dbReference type="InterPro" id="IPR051314">
    <property type="entry name" value="AAA_ATPase_RarA/MGS1/WRNIP1"/>
</dbReference>
<keyword evidence="6" id="KW-0067">ATP-binding</keyword>
<name>A0A532V8P3_UNCT6</name>
<evidence type="ECO:0000256" key="1">
    <source>
        <dbReference type="ARBA" id="ARBA00002393"/>
    </source>
</evidence>
<dbReference type="SMART" id="SM00382">
    <property type="entry name" value="AAA"/>
    <property type="match status" value="1"/>
</dbReference>
<dbReference type="Pfam" id="PF00004">
    <property type="entry name" value="AAA"/>
    <property type="match status" value="1"/>
</dbReference>
<accession>A0A532V8P3</accession>
<dbReference type="FunFam" id="1.20.272.10:FF:000001">
    <property type="entry name" value="Putative AAA family ATPase"/>
    <property type="match status" value="1"/>
</dbReference>
<comment type="caution">
    <text evidence="8">The sequence shown here is derived from an EMBL/GenBank/DDBJ whole genome shotgun (WGS) entry which is preliminary data.</text>
</comment>
<protein>
    <recommendedName>
        <fullName evidence="3">Replication-associated recombination protein A</fullName>
    </recommendedName>
</protein>
<dbReference type="InterPro" id="IPR003959">
    <property type="entry name" value="ATPase_AAA_core"/>
</dbReference>
<dbReference type="FunFam" id="3.40.50.300:FF:000137">
    <property type="entry name" value="Replication-associated recombination protein A"/>
    <property type="match status" value="1"/>
</dbReference>
<dbReference type="GO" id="GO:0003677">
    <property type="term" value="F:DNA binding"/>
    <property type="evidence" value="ECO:0007669"/>
    <property type="project" value="InterPro"/>
</dbReference>
<dbReference type="CDD" id="cd00009">
    <property type="entry name" value="AAA"/>
    <property type="match status" value="1"/>
</dbReference>
<dbReference type="SUPFAM" id="SSF52540">
    <property type="entry name" value="P-loop containing nucleoside triphosphate hydrolases"/>
    <property type="match status" value="1"/>
</dbReference>
<reference evidence="8 9" key="1">
    <citation type="submission" date="2017-06" db="EMBL/GenBank/DDBJ databases">
        <title>Novel microbial phyla capable of carbon fixation and sulfur reduction in deep-sea sediments.</title>
        <authorList>
            <person name="Huang J."/>
            <person name="Baker B."/>
            <person name="Wang Y."/>
        </authorList>
    </citation>
    <scope>NUCLEOTIDE SEQUENCE [LARGE SCALE GENOMIC DNA]</scope>
    <source>
        <strain evidence="8">B3_TA06</strain>
    </source>
</reference>
<feature type="domain" description="AAA+ ATPase" evidence="7">
    <location>
        <begin position="30"/>
        <end position="148"/>
    </location>
</feature>
<proteinExistence type="inferred from homology"/>
<dbReference type="CDD" id="cd18139">
    <property type="entry name" value="HLD_clamp_RarA"/>
    <property type="match status" value="1"/>
</dbReference>
<dbReference type="Pfam" id="PF12002">
    <property type="entry name" value="MgsA_C"/>
    <property type="match status" value="1"/>
</dbReference>
<comment type="function">
    <text evidence="1">DNA-dependent ATPase that plays important roles in cellular responses to stalled DNA replication processes.</text>
</comment>
<dbReference type="GO" id="GO:0016887">
    <property type="term" value="F:ATP hydrolysis activity"/>
    <property type="evidence" value="ECO:0007669"/>
    <property type="project" value="InterPro"/>
</dbReference>
<organism evidence="8 9">
    <name type="scientific">candidate division TA06 bacterium B3_TA06</name>
    <dbReference type="NCBI Taxonomy" id="2012487"/>
    <lineage>
        <taxon>Bacteria</taxon>
        <taxon>Bacteria division TA06</taxon>
    </lineage>
</organism>
<dbReference type="PANTHER" id="PTHR13779">
    <property type="entry name" value="WERNER HELICASE-INTERACTING PROTEIN 1 FAMILY MEMBER"/>
    <property type="match status" value="1"/>
</dbReference>
<dbReference type="GO" id="GO:0017116">
    <property type="term" value="F:single-stranded DNA helicase activity"/>
    <property type="evidence" value="ECO:0007669"/>
    <property type="project" value="TreeGrafter"/>
</dbReference>
<dbReference type="InterPro" id="IPR027417">
    <property type="entry name" value="P-loop_NTPase"/>
</dbReference>
<dbReference type="InterPro" id="IPR008921">
    <property type="entry name" value="DNA_pol3_clamp-load_cplx_C"/>
</dbReference>
<evidence type="ECO:0000256" key="3">
    <source>
        <dbReference type="ARBA" id="ARBA00020776"/>
    </source>
</evidence>
<dbReference type="Gene3D" id="1.10.8.60">
    <property type="match status" value="1"/>
</dbReference>
<dbReference type="PANTHER" id="PTHR13779:SF7">
    <property type="entry name" value="ATPASE WRNIP1"/>
    <property type="match status" value="1"/>
</dbReference>
<evidence type="ECO:0000256" key="6">
    <source>
        <dbReference type="ARBA" id="ARBA00022840"/>
    </source>
</evidence>
<dbReference type="InterPro" id="IPR021886">
    <property type="entry name" value="MgsA_C"/>
</dbReference>
<evidence type="ECO:0000256" key="4">
    <source>
        <dbReference type="ARBA" id="ARBA00022705"/>
    </source>
</evidence>
<evidence type="ECO:0000313" key="8">
    <source>
        <dbReference type="EMBL" id="TKJ43538.1"/>
    </source>
</evidence>
<dbReference type="GO" id="GO:0000731">
    <property type="term" value="P:DNA synthesis involved in DNA repair"/>
    <property type="evidence" value="ECO:0007669"/>
    <property type="project" value="TreeGrafter"/>
</dbReference>
<dbReference type="FunFam" id="1.10.8.60:FF:000029">
    <property type="entry name" value="Replication-associated recombination protein A"/>
    <property type="match status" value="1"/>
</dbReference>
<dbReference type="Pfam" id="PF16193">
    <property type="entry name" value="AAA_assoc_2"/>
    <property type="match status" value="1"/>
</dbReference>
<dbReference type="SUPFAM" id="SSF48019">
    <property type="entry name" value="post-AAA+ oligomerization domain-like"/>
    <property type="match status" value="1"/>
</dbReference>
<evidence type="ECO:0000256" key="5">
    <source>
        <dbReference type="ARBA" id="ARBA00022741"/>
    </source>
</evidence>